<reference evidence="2" key="1">
    <citation type="submission" date="2019-12" db="UniProtKB">
        <authorList>
            <consortium name="WormBaseParasite"/>
        </authorList>
    </citation>
    <scope>IDENTIFICATION</scope>
</reference>
<dbReference type="WBParaSite" id="TMUE_2000007948.1">
    <property type="protein sequence ID" value="TMUE_2000007948.1"/>
    <property type="gene ID" value="WBGene00300083"/>
</dbReference>
<accession>A0A5S6QL68</accession>
<dbReference type="AlphaFoldDB" id="A0A5S6QL68"/>
<sequence length="77" mass="8743">MMAGVARRTSAVGCRPHVGDGCYRNDAESDNWPIRYAGLNEVLFYTICCHLVPLHRLNDMCDSLCSLHEMRQVREGM</sequence>
<proteinExistence type="predicted"/>
<organism evidence="1 2">
    <name type="scientific">Trichuris muris</name>
    <name type="common">Mouse whipworm</name>
    <dbReference type="NCBI Taxonomy" id="70415"/>
    <lineage>
        <taxon>Eukaryota</taxon>
        <taxon>Metazoa</taxon>
        <taxon>Ecdysozoa</taxon>
        <taxon>Nematoda</taxon>
        <taxon>Enoplea</taxon>
        <taxon>Dorylaimia</taxon>
        <taxon>Trichinellida</taxon>
        <taxon>Trichuridae</taxon>
        <taxon>Trichuris</taxon>
    </lineage>
</organism>
<dbReference type="Proteomes" id="UP000046395">
    <property type="component" value="Unassembled WGS sequence"/>
</dbReference>
<evidence type="ECO:0000313" key="1">
    <source>
        <dbReference type="Proteomes" id="UP000046395"/>
    </source>
</evidence>
<keyword evidence="1" id="KW-1185">Reference proteome</keyword>
<protein>
    <submittedName>
        <fullName evidence="2">Uncharacterized protein</fullName>
    </submittedName>
</protein>
<name>A0A5S6QL68_TRIMR</name>
<evidence type="ECO:0000313" key="2">
    <source>
        <dbReference type="WBParaSite" id="TMUE_2000007948.1"/>
    </source>
</evidence>